<dbReference type="SUPFAM" id="SSF56601">
    <property type="entry name" value="beta-lactamase/transpeptidase-like"/>
    <property type="match status" value="1"/>
</dbReference>
<protein>
    <submittedName>
        <fullName evidence="2">Serine hydrolase</fullName>
    </submittedName>
</protein>
<organism evidence="2 3">
    <name type="scientific">Roseivirga thermotolerans</name>
    <dbReference type="NCBI Taxonomy" id="1758176"/>
    <lineage>
        <taxon>Bacteria</taxon>
        <taxon>Pseudomonadati</taxon>
        <taxon>Bacteroidota</taxon>
        <taxon>Cytophagia</taxon>
        <taxon>Cytophagales</taxon>
        <taxon>Roseivirgaceae</taxon>
        <taxon>Roseivirga</taxon>
    </lineage>
</organism>
<dbReference type="Pfam" id="PF00144">
    <property type="entry name" value="Beta-lactamase"/>
    <property type="match status" value="1"/>
</dbReference>
<dbReference type="PANTHER" id="PTHR46825">
    <property type="entry name" value="D-ALANYL-D-ALANINE-CARBOXYPEPTIDASE/ENDOPEPTIDASE AMPH"/>
    <property type="match status" value="1"/>
</dbReference>
<dbReference type="InterPro" id="IPR050491">
    <property type="entry name" value="AmpC-like"/>
</dbReference>
<evidence type="ECO:0000259" key="1">
    <source>
        <dbReference type="Pfam" id="PF00144"/>
    </source>
</evidence>
<feature type="domain" description="Beta-lactamase-related" evidence="1">
    <location>
        <begin position="36"/>
        <end position="365"/>
    </location>
</feature>
<dbReference type="Proteomes" id="UP000658258">
    <property type="component" value="Unassembled WGS sequence"/>
</dbReference>
<comment type="caution">
    <text evidence="2">The sequence shown here is derived from an EMBL/GenBank/DDBJ whole genome shotgun (WGS) entry which is preliminary data.</text>
</comment>
<accession>A0ABQ3I729</accession>
<dbReference type="GO" id="GO:0016787">
    <property type="term" value="F:hydrolase activity"/>
    <property type="evidence" value="ECO:0007669"/>
    <property type="project" value="UniProtKB-KW"/>
</dbReference>
<proteinExistence type="predicted"/>
<sequence length="379" mass="42718">MRKLTIVIIALLCVTLGYAQSNFNVKELRNNLQKELDSLIAQHETPGVTYAVVLPNNELISLAAGWADRENGVAMTPTHKMLGGSTGKVFYSVVVMQLVSEGKIQLDVPIQQYLAGYDWFKRLPNAQNLTMRSLLRHESGIPRYVFKEQFQADVLKDADKVWEPKELLAYVFDDEPLFSVGEGFAYSDTNYIIAAMVVESVTGRTLYQETMDRVVKKAGLKFVEPQDKRTYNGLAQGYNEDDPFFPGLALDEQGRSRYNWQFEWAGGGLVITSQDLAILAKQIYEGKMFNPDLLPEYFNGRDAAELGGQWGLGVHIRNSPYGKIYGHSGFMPGYITNMFYFVEDGFAICYQINGSAAKYRSIMRDLPRLTAIVKESIQN</sequence>
<dbReference type="EMBL" id="BNAG01000002">
    <property type="protein sequence ID" value="GHE63260.1"/>
    <property type="molecule type" value="Genomic_DNA"/>
</dbReference>
<keyword evidence="2" id="KW-0378">Hydrolase</keyword>
<evidence type="ECO:0000313" key="3">
    <source>
        <dbReference type="Proteomes" id="UP000658258"/>
    </source>
</evidence>
<evidence type="ECO:0000313" key="2">
    <source>
        <dbReference type="EMBL" id="GHE63260.1"/>
    </source>
</evidence>
<name>A0ABQ3I729_9BACT</name>
<reference evidence="3" key="1">
    <citation type="journal article" date="2019" name="Int. J. Syst. Evol. Microbiol.">
        <title>The Global Catalogue of Microorganisms (GCM) 10K type strain sequencing project: providing services to taxonomists for standard genome sequencing and annotation.</title>
        <authorList>
            <consortium name="The Broad Institute Genomics Platform"/>
            <consortium name="The Broad Institute Genome Sequencing Center for Infectious Disease"/>
            <person name="Wu L."/>
            <person name="Ma J."/>
        </authorList>
    </citation>
    <scope>NUCLEOTIDE SEQUENCE [LARGE SCALE GENOMIC DNA]</scope>
    <source>
        <strain evidence="3">CGMCC 1.15111</strain>
    </source>
</reference>
<gene>
    <name evidence="2" type="ORF">GCM10011340_18230</name>
</gene>
<dbReference type="Gene3D" id="3.40.710.10">
    <property type="entry name" value="DD-peptidase/beta-lactamase superfamily"/>
    <property type="match status" value="1"/>
</dbReference>
<keyword evidence="3" id="KW-1185">Reference proteome</keyword>
<dbReference type="PANTHER" id="PTHR46825:SF7">
    <property type="entry name" value="D-ALANYL-D-ALANINE CARBOXYPEPTIDASE"/>
    <property type="match status" value="1"/>
</dbReference>
<dbReference type="InterPro" id="IPR012338">
    <property type="entry name" value="Beta-lactam/transpept-like"/>
</dbReference>
<dbReference type="InterPro" id="IPR001466">
    <property type="entry name" value="Beta-lactam-related"/>
</dbReference>
<dbReference type="RefSeq" id="WP_189629918.1">
    <property type="nucleotide sequence ID" value="NZ_BNAG01000002.1"/>
</dbReference>